<comment type="caution">
    <text evidence="2">The sequence shown here is derived from an EMBL/GenBank/DDBJ whole genome shotgun (WGS) entry which is preliminary data.</text>
</comment>
<dbReference type="Proteomes" id="UP001200557">
    <property type="component" value="Unassembled WGS sequence"/>
</dbReference>
<dbReference type="CDD" id="cd06578">
    <property type="entry name" value="HemD"/>
    <property type="match status" value="1"/>
</dbReference>
<dbReference type="EMBL" id="JAKGAQ010000002">
    <property type="protein sequence ID" value="MCF2871518.1"/>
    <property type="molecule type" value="Genomic_DNA"/>
</dbReference>
<proteinExistence type="predicted"/>
<dbReference type="InterPro" id="IPR003754">
    <property type="entry name" value="4pyrrol_synth_uPrphyn_synth"/>
</dbReference>
<dbReference type="Pfam" id="PF02602">
    <property type="entry name" value="HEM4"/>
    <property type="match status" value="1"/>
</dbReference>
<accession>A0ABS9CZM3</accession>
<name>A0ABS9CZM3_9RHOB</name>
<dbReference type="SUPFAM" id="SSF69618">
    <property type="entry name" value="HemD-like"/>
    <property type="match status" value="1"/>
</dbReference>
<dbReference type="InterPro" id="IPR036108">
    <property type="entry name" value="4pyrrol_syn_uPrphyn_synt_sf"/>
</dbReference>
<evidence type="ECO:0000313" key="3">
    <source>
        <dbReference type="Proteomes" id="UP001200557"/>
    </source>
</evidence>
<evidence type="ECO:0000259" key="1">
    <source>
        <dbReference type="Pfam" id="PF02602"/>
    </source>
</evidence>
<feature type="domain" description="Tetrapyrrole biosynthesis uroporphyrinogen III synthase" evidence="1">
    <location>
        <begin position="29"/>
        <end position="224"/>
    </location>
</feature>
<keyword evidence="3" id="KW-1185">Reference proteome</keyword>
<organism evidence="2 3">
    <name type="scientific">Octadecabacter dasysiphoniae</name>
    <dbReference type="NCBI Taxonomy" id="2909341"/>
    <lineage>
        <taxon>Bacteria</taxon>
        <taxon>Pseudomonadati</taxon>
        <taxon>Pseudomonadota</taxon>
        <taxon>Alphaproteobacteria</taxon>
        <taxon>Rhodobacterales</taxon>
        <taxon>Roseobacteraceae</taxon>
        <taxon>Octadecabacter</taxon>
    </lineage>
</organism>
<sequence>MTLPPYVHPTVLITRPRVASERFSVALARVAGPFRPLIVPAFELVATGARIPDFEAAVFTSRAGVAFAPKGNGRVAYCVGDATADAARQAGYTAISAGGSAQDLCAVILARGALEKLVHIRGEVSIGDVSTVLTSGGLVCAEIVAYRKDVVPVDGSVLGILQSVEHLIFPVFSAETVSILIDWQFDFSGAHVVTISDSVGEAAVGMSPASITVSDHPNLQSMVAQTAGLIA</sequence>
<gene>
    <name evidence="2" type="ORF">L0664_10625</name>
</gene>
<protein>
    <submittedName>
        <fullName evidence="2">Uroporphyrinogen-III synthase</fullName>
    </submittedName>
</protein>
<dbReference type="Gene3D" id="3.40.50.10090">
    <property type="match status" value="1"/>
</dbReference>
<reference evidence="2 3" key="1">
    <citation type="submission" date="2022-01" db="EMBL/GenBank/DDBJ databases">
        <title>Octadecabacter sp. nov., isolated from a marine alga.</title>
        <authorList>
            <person name="Jin M.S."/>
            <person name="Kim H.M."/>
            <person name="Han D.M."/>
            <person name="Jung J.J."/>
            <person name="Jeon C.O."/>
        </authorList>
    </citation>
    <scope>NUCLEOTIDE SEQUENCE [LARGE SCALE GENOMIC DNA]</scope>
    <source>
        <strain evidence="2 3">G9-8</strain>
    </source>
</reference>
<evidence type="ECO:0000313" key="2">
    <source>
        <dbReference type="EMBL" id="MCF2871518.1"/>
    </source>
</evidence>
<dbReference type="RefSeq" id="WP_235225777.1">
    <property type="nucleotide sequence ID" value="NZ_JAKGAQ010000002.1"/>
</dbReference>